<comment type="caution">
    <text evidence="2">The sequence shown here is derived from an EMBL/GenBank/DDBJ whole genome shotgun (WGS) entry which is preliminary data.</text>
</comment>
<feature type="transmembrane region" description="Helical" evidence="1">
    <location>
        <begin position="81"/>
        <end position="98"/>
    </location>
</feature>
<feature type="transmembrane region" description="Helical" evidence="1">
    <location>
        <begin position="53"/>
        <end position="69"/>
    </location>
</feature>
<name>A0A3L8PN05_9ACTN</name>
<keyword evidence="1" id="KW-0812">Transmembrane</keyword>
<gene>
    <name evidence="2" type="ORF">D9V41_06410</name>
</gene>
<feature type="transmembrane region" description="Helical" evidence="1">
    <location>
        <begin position="12"/>
        <end position="33"/>
    </location>
</feature>
<sequence length="148" mass="16040">MNPPNPTTPSALRTGLRVVAAVPLITGAAAAVLGPEFLPGAQGHVEANLAQEFRFFAVWWMAVSVYLWFLADRVESARREFAIVCGVLFASGLARWASFATHGWPHPMFVALAAVEVALPLPLVLLHRRVAEHAARRRSPSSTPASYN</sequence>
<dbReference type="InterPro" id="IPR025597">
    <property type="entry name" value="DUF4345"/>
</dbReference>
<evidence type="ECO:0000313" key="2">
    <source>
        <dbReference type="EMBL" id="RLV56691.1"/>
    </source>
</evidence>
<dbReference type="AlphaFoldDB" id="A0A3L8PN05"/>
<reference evidence="2 3" key="1">
    <citation type="submission" date="2018-10" db="EMBL/GenBank/DDBJ databases">
        <title>Aeromicrobium sp. 9W16Y-2 whole genome shotgun sequence.</title>
        <authorList>
            <person name="Li F."/>
        </authorList>
    </citation>
    <scope>NUCLEOTIDE SEQUENCE [LARGE SCALE GENOMIC DNA]</scope>
    <source>
        <strain evidence="2 3">9W16Y-2</strain>
    </source>
</reference>
<dbReference type="EMBL" id="RDBF01000003">
    <property type="protein sequence ID" value="RLV56691.1"/>
    <property type="molecule type" value="Genomic_DNA"/>
</dbReference>
<organism evidence="2 3">
    <name type="scientific">Aeromicrobium phragmitis</name>
    <dbReference type="NCBI Taxonomy" id="2478914"/>
    <lineage>
        <taxon>Bacteria</taxon>
        <taxon>Bacillati</taxon>
        <taxon>Actinomycetota</taxon>
        <taxon>Actinomycetes</taxon>
        <taxon>Propionibacteriales</taxon>
        <taxon>Nocardioidaceae</taxon>
        <taxon>Aeromicrobium</taxon>
    </lineage>
</organism>
<dbReference type="Pfam" id="PF14248">
    <property type="entry name" value="DUF4345"/>
    <property type="match status" value="1"/>
</dbReference>
<accession>A0A3L8PN05</accession>
<keyword evidence="1" id="KW-1133">Transmembrane helix</keyword>
<evidence type="ECO:0000256" key="1">
    <source>
        <dbReference type="SAM" id="Phobius"/>
    </source>
</evidence>
<feature type="transmembrane region" description="Helical" evidence="1">
    <location>
        <begin position="104"/>
        <end position="126"/>
    </location>
</feature>
<dbReference type="Proteomes" id="UP000282515">
    <property type="component" value="Unassembled WGS sequence"/>
</dbReference>
<evidence type="ECO:0000313" key="3">
    <source>
        <dbReference type="Proteomes" id="UP000282515"/>
    </source>
</evidence>
<dbReference type="OrthoDB" id="3693039at2"/>
<protein>
    <submittedName>
        <fullName evidence="2">DUF4345 domain-containing protein</fullName>
    </submittedName>
</protein>
<keyword evidence="1" id="KW-0472">Membrane</keyword>
<dbReference type="RefSeq" id="WP_121793696.1">
    <property type="nucleotide sequence ID" value="NZ_RDBF01000003.1"/>
</dbReference>
<keyword evidence="3" id="KW-1185">Reference proteome</keyword>
<proteinExistence type="predicted"/>